<dbReference type="InterPro" id="IPR001343">
    <property type="entry name" value="Hemolysn_Ca-bd"/>
</dbReference>
<dbReference type="InterPro" id="IPR013858">
    <property type="entry name" value="Peptidase_M10B_C"/>
</dbReference>
<dbReference type="Pfam" id="PF00353">
    <property type="entry name" value="HemolysinCabind"/>
    <property type="match status" value="3"/>
</dbReference>
<gene>
    <name evidence="7" type="ORF">HK414_04495</name>
</gene>
<dbReference type="InterPro" id="IPR018511">
    <property type="entry name" value="Hemolysin-typ_Ca-bd_CS"/>
</dbReference>
<reference evidence="7 8" key="1">
    <citation type="submission" date="2020-05" db="EMBL/GenBank/DDBJ databases">
        <title>Ramlibacter rhizophilus sp. nov., isolated from rhizosphere soil of national flower Mugunghwa from South Korea.</title>
        <authorList>
            <person name="Zheng-Fei Y."/>
            <person name="Huan T."/>
        </authorList>
    </citation>
    <scope>NUCLEOTIDE SEQUENCE [LARGE SCALE GENOMIC DNA]</scope>
    <source>
        <strain evidence="7 8">H242</strain>
    </source>
</reference>
<dbReference type="Pfam" id="PF08548">
    <property type="entry name" value="Peptidase_M10_C"/>
    <property type="match status" value="1"/>
</dbReference>
<evidence type="ECO:0000256" key="4">
    <source>
        <dbReference type="ARBA" id="ARBA00022737"/>
    </source>
</evidence>
<comment type="subcellular location">
    <subcellularLocation>
        <location evidence="2">Secreted</location>
    </subcellularLocation>
</comment>
<evidence type="ECO:0000313" key="8">
    <source>
        <dbReference type="Proteomes" id="UP000500826"/>
    </source>
</evidence>
<dbReference type="SUPFAM" id="SSF51120">
    <property type="entry name" value="beta-Roll"/>
    <property type="match status" value="2"/>
</dbReference>
<reference evidence="7 8" key="2">
    <citation type="submission" date="2020-05" db="EMBL/GenBank/DDBJ databases">
        <authorList>
            <person name="Khan S.A."/>
            <person name="Jeon C.O."/>
            <person name="Chun B.H."/>
        </authorList>
    </citation>
    <scope>NUCLEOTIDE SEQUENCE [LARGE SCALE GENOMIC DNA]</scope>
    <source>
        <strain evidence="7 8">H242</strain>
    </source>
</reference>
<dbReference type="InterPro" id="IPR050557">
    <property type="entry name" value="RTX_toxin/Mannuronan_C5-epim"/>
</dbReference>
<evidence type="ECO:0000259" key="6">
    <source>
        <dbReference type="Pfam" id="PF08548"/>
    </source>
</evidence>
<dbReference type="PANTHER" id="PTHR38340:SF1">
    <property type="entry name" value="S-LAYER PROTEIN"/>
    <property type="match status" value="1"/>
</dbReference>
<accession>A0ABX6P0N2</accession>
<feature type="domain" description="Peptidase M10 serralysin C-terminal" evidence="6">
    <location>
        <begin position="94"/>
        <end position="173"/>
    </location>
</feature>
<feature type="compositionally biased region" description="Basic residues" evidence="5">
    <location>
        <begin position="10"/>
        <end position="19"/>
    </location>
</feature>
<evidence type="ECO:0000256" key="1">
    <source>
        <dbReference type="ARBA" id="ARBA00001913"/>
    </source>
</evidence>
<dbReference type="PRINTS" id="PR00313">
    <property type="entry name" value="CABNDNGRPT"/>
</dbReference>
<evidence type="ECO:0000256" key="3">
    <source>
        <dbReference type="ARBA" id="ARBA00022525"/>
    </source>
</evidence>
<comment type="cofactor">
    <cofactor evidence="1">
        <name>Ca(2+)</name>
        <dbReference type="ChEBI" id="CHEBI:29108"/>
    </cofactor>
</comment>
<dbReference type="PROSITE" id="PS00330">
    <property type="entry name" value="HEMOLYSIN_CALCIUM"/>
    <property type="match status" value="1"/>
</dbReference>
<evidence type="ECO:0000313" key="7">
    <source>
        <dbReference type="EMBL" id="QJW83607.1"/>
    </source>
</evidence>
<dbReference type="InterPro" id="IPR011049">
    <property type="entry name" value="Serralysin-like_metalloprot_C"/>
</dbReference>
<organism evidence="7 8">
    <name type="scientific">Ramlibacter terrae</name>
    <dbReference type="NCBI Taxonomy" id="2732511"/>
    <lineage>
        <taxon>Bacteria</taxon>
        <taxon>Pseudomonadati</taxon>
        <taxon>Pseudomonadota</taxon>
        <taxon>Betaproteobacteria</taxon>
        <taxon>Burkholderiales</taxon>
        <taxon>Comamonadaceae</taxon>
        <taxon>Ramlibacter</taxon>
    </lineage>
</organism>
<evidence type="ECO:0000256" key="5">
    <source>
        <dbReference type="SAM" id="MobiDB-lite"/>
    </source>
</evidence>
<protein>
    <recommendedName>
        <fullName evidence="6">Peptidase M10 serralysin C-terminal domain-containing protein</fullName>
    </recommendedName>
</protein>
<evidence type="ECO:0000256" key="2">
    <source>
        <dbReference type="ARBA" id="ARBA00004613"/>
    </source>
</evidence>
<sequence length="321" mass="32864">MRCSTSTARQHVHPLRQHHLRLEHQRGTAGNDLGRWRHRHHRLLEPVFSNVINLEATAFSSIGLRQTSAEIRAGLDLPSWFTNALPSNTYDGSNNLAIARGVVIENAIGGSARDIISGNAAANSLSGGLGNDTLSGLGGDDVLNGGSGADSMTGGSGNDTFYVDSASDVVKESKSGGSDVAWSYLTSYTLGSYVEGGRIMSGGTASLTGNSLDNVLFAGSGNNVLAGGSGTDTVSYAYAKKAVTASLATTAAQATGGSGSDQFSSIENLTGSGYADKLTGSAGANRLAGGEGRDTLTGGAGKDIFDFDRLADMGTSRSTRT</sequence>
<dbReference type="EMBL" id="CP053418">
    <property type="protein sequence ID" value="QJW83607.1"/>
    <property type="molecule type" value="Genomic_DNA"/>
</dbReference>
<name>A0ABX6P0N2_9BURK</name>
<keyword evidence="8" id="KW-1185">Reference proteome</keyword>
<proteinExistence type="predicted"/>
<keyword evidence="3" id="KW-0964">Secreted</keyword>
<dbReference type="PANTHER" id="PTHR38340">
    <property type="entry name" value="S-LAYER PROTEIN"/>
    <property type="match status" value="1"/>
</dbReference>
<feature type="region of interest" description="Disordered" evidence="5">
    <location>
        <begin position="1"/>
        <end position="26"/>
    </location>
</feature>
<dbReference type="Proteomes" id="UP000500826">
    <property type="component" value="Chromosome"/>
</dbReference>
<dbReference type="Gene3D" id="2.150.10.10">
    <property type="entry name" value="Serralysin-like metalloprotease, C-terminal"/>
    <property type="match status" value="2"/>
</dbReference>
<keyword evidence="4" id="KW-0677">Repeat</keyword>